<evidence type="ECO:0000256" key="1">
    <source>
        <dbReference type="ARBA" id="ARBA00004177"/>
    </source>
</evidence>
<keyword evidence="4" id="KW-0813">Transport</keyword>
<evidence type="ECO:0000256" key="3">
    <source>
        <dbReference type="ARBA" id="ARBA00022443"/>
    </source>
</evidence>
<name>A0A6G0Z4H6_APHCR</name>
<dbReference type="EMBL" id="VUJU01001381">
    <property type="protein sequence ID" value="KAF0765529.1"/>
    <property type="molecule type" value="Genomic_DNA"/>
</dbReference>
<dbReference type="Gene3D" id="1.25.40.90">
    <property type="match status" value="1"/>
</dbReference>
<proteinExistence type="inferred from homology"/>
<evidence type="ECO:0000259" key="9">
    <source>
        <dbReference type="PROSITE" id="PS50002"/>
    </source>
</evidence>
<dbReference type="GO" id="GO:0033565">
    <property type="term" value="C:ESCRT-0 complex"/>
    <property type="evidence" value="ECO:0007669"/>
    <property type="project" value="TreeGrafter"/>
</dbReference>
<comment type="caution">
    <text evidence="11">The sequence shown here is derived from an EMBL/GenBank/DDBJ whole genome shotgun (WGS) entry which is preliminary data.</text>
</comment>
<evidence type="ECO:0000313" key="12">
    <source>
        <dbReference type="Proteomes" id="UP000478052"/>
    </source>
</evidence>
<evidence type="ECO:0000256" key="2">
    <source>
        <dbReference type="ARBA" id="ARBA00009666"/>
    </source>
</evidence>
<sequence>MNYVILNMGSFLLSSSFDADVEKATTGTSTTEDWALIMEICDKVGASSVNSKDCLKSIIKRLYNQDPHVVLQAITLFDACVNNCGKNFLLEVASRHFEQEYRKLLAKNLPQKVADRLKSLLKKWAENEFKNDPQLNLIPSLYTKLKQEGVDFSSTPDVNHSKSGKSKDLVSLQEVDDIAKAIELSLLENERSAQKKPTGETERRAYLKKVKALYDFEAAEDNELSFSAGNIIYVLDSSDPNWWKGFTDKHPEGLFPANFVTTDLSSPKDISEEVNTKKSKIKHSAEDYKSVEIDENKIDSLLQLLREANPEDDSTDTEEMSILEAQANAMGPMIEAQLEQLDKKHSQLTQLCTELLEAVKLYNIFMKDPVAGYAPKPQTESIQPPTMSPQHMMHPQHMQMYNGMMTNYAPLPVEHYIPGSQYPVNPSHMMPRPNIGGQIHDQPSYQIPNIHNISNYNQVYGPGHSAQSESLPQVTNYVPQPQPPPQQ</sequence>
<evidence type="ECO:0000259" key="10">
    <source>
        <dbReference type="PROSITE" id="PS50179"/>
    </source>
</evidence>
<dbReference type="OrthoDB" id="10068368at2759"/>
<dbReference type="PANTHER" id="PTHR45929">
    <property type="entry name" value="JAK PATHWAY SIGNAL TRANSDUCTION ADAPTOR MOLECULE"/>
    <property type="match status" value="1"/>
</dbReference>
<dbReference type="Proteomes" id="UP000478052">
    <property type="component" value="Unassembled WGS sequence"/>
</dbReference>
<dbReference type="GO" id="GO:0043130">
    <property type="term" value="F:ubiquitin binding"/>
    <property type="evidence" value="ECO:0007669"/>
    <property type="project" value="InterPro"/>
</dbReference>
<dbReference type="PROSITE" id="PS50002">
    <property type="entry name" value="SH3"/>
    <property type="match status" value="1"/>
</dbReference>
<feature type="region of interest" description="Disordered" evidence="8">
    <location>
        <begin position="459"/>
        <end position="487"/>
    </location>
</feature>
<dbReference type="Gene3D" id="2.30.30.40">
    <property type="entry name" value="SH3 Domains"/>
    <property type="match status" value="1"/>
</dbReference>
<evidence type="ECO:0000256" key="4">
    <source>
        <dbReference type="ARBA" id="ARBA00022448"/>
    </source>
</evidence>
<accession>A0A6G0Z4H6</accession>
<comment type="subcellular location">
    <subcellularLocation>
        <location evidence="1">Endosome</location>
    </subcellularLocation>
</comment>
<comment type="similarity">
    <text evidence="2">Belongs to the STAM family.</text>
</comment>
<dbReference type="CDD" id="cd03568">
    <property type="entry name" value="VHS_STAM"/>
    <property type="match status" value="1"/>
</dbReference>
<dbReference type="Pfam" id="PF00018">
    <property type="entry name" value="SH3_1"/>
    <property type="match status" value="1"/>
</dbReference>
<dbReference type="PRINTS" id="PR00452">
    <property type="entry name" value="SH3DOMAIN"/>
</dbReference>
<feature type="domain" description="VHS" evidence="10">
    <location>
        <begin position="24"/>
        <end position="153"/>
    </location>
</feature>
<dbReference type="SMART" id="SM00326">
    <property type="entry name" value="SH3"/>
    <property type="match status" value="1"/>
</dbReference>
<evidence type="ECO:0000256" key="6">
    <source>
        <dbReference type="ARBA" id="ARBA00022927"/>
    </source>
</evidence>
<dbReference type="PANTHER" id="PTHR45929:SF3">
    <property type="entry name" value="JAK PATHWAY SIGNAL TRANSDUCTION ADAPTOR MOLECULE"/>
    <property type="match status" value="1"/>
</dbReference>
<dbReference type="AlphaFoldDB" id="A0A6G0Z4H6"/>
<feature type="domain" description="SH3" evidence="9">
    <location>
        <begin position="205"/>
        <end position="265"/>
    </location>
</feature>
<dbReference type="SUPFAM" id="SSF50044">
    <property type="entry name" value="SH3-domain"/>
    <property type="match status" value="1"/>
</dbReference>
<evidence type="ECO:0000256" key="5">
    <source>
        <dbReference type="ARBA" id="ARBA00022753"/>
    </source>
</evidence>
<dbReference type="PROSITE" id="PS50179">
    <property type="entry name" value="VHS"/>
    <property type="match status" value="1"/>
</dbReference>
<dbReference type="SUPFAM" id="SSF48464">
    <property type="entry name" value="ENTH/VHS domain"/>
    <property type="match status" value="1"/>
</dbReference>
<dbReference type="GO" id="GO:0043328">
    <property type="term" value="P:protein transport to vacuole involved in ubiquitin-dependent protein catabolic process via the multivesicular body sorting pathway"/>
    <property type="evidence" value="ECO:0007669"/>
    <property type="project" value="TreeGrafter"/>
</dbReference>
<dbReference type="InterPro" id="IPR008942">
    <property type="entry name" value="ENTH_VHS"/>
</dbReference>
<protein>
    <submittedName>
        <fullName evidence="11">Signal transducing adapter molecule 1</fullName>
    </submittedName>
</protein>
<dbReference type="Pfam" id="PF00790">
    <property type="entry name" value="VHS"/>
    <property type="match status" value="1"/>
</dbReference>
<dbReference type="FunFam" id="1.25.40.90:FF:000009">
    <property type="entry name" value="Putative signal transducing adapter molecule 1"/>
    <property type="match status" value="1"/>
</dbReference>
<dbReference type="InterPro" id="IPR002014">
    <property type="entry name" value="VHS_dom"/>
</dbReference>
<evidence type="ECO:0000256" key="8">
    <source>
        <dbReference type="SAM" id="MobiDB-lite"/>
    </source>
</evidence>
<dbReference type="Gene3D" id="1.20.5.1940">
    <property type="match status" value="1"/>
</dbReference>
<gene>
    <name evidence="11" type="ORF">FWK35_00011937</name>
</gene>
<keyword evidence="5" id="KW-0967">Endosome</keyword>
<dbReference type="GO" id="GO:0035091">
    <property type="term" value="F:phosphatidylinositol binding"/>
    <property type="evidence" value="ECO:0007669"/>
    <property type="project" value="InterPro"/>
</dbReference>
<evidence type="ECO:0000256" key="7">
    <source>
        <dbReference type="PROSITE-ProRule" id="PRU00192"/>
    </source>
</evidence>
<dbReference type="InterPro" id="IPR036028">
    <property type="entry name" value="SH3-like_dom_sf"/>
</dbReference>
<evidence type="ECO:0000313" key="11">
    <source>
        <dbReference type="EMBL" id="KAF0765529.1"/>
    </source>
</evidence>
<keyword evidence="6" id="KW-0653">Protein transport</keyword>
<reference evidence="11 12" key="1">
    <citation type="submission" date="2019-08" db="EMBL/GenBank/DDBJ databases">
        <title>Whole genome of Aphis craccivora.</title>
        <authorList>
            <person name="Voronova N.V."/>
            <person name="Shulinski R.S."/>
            <person name="Bandarenka Y.V."/>
            <person name="Zhorov D.G."/>
            <person name="Warner D."/>
        </authorList>
    </citation>
    <scope>NUCLEOTIDE SEQUENCE [LARGE SCALE GENOMIC DNA]</scope>
    <source>
        <strain evidence="11">180601</strain>
        <tissue evidence="11">Whole Body</tissue>
    </source>
</reference>
<feature type="compositionally biased region" description="Polar residues" evidence="8">
    <location>
        <begin position="465"/>
        <end position="478"/>
    </location>
</feature>
<dbReference type="InterPro" id="IPR001452">
    <property type="entry name" value="SH3_domain"/>
</dbReference>
<dbReference type="InterPro" id="IPR050670">
    <property type="entry name" value="STAM"/>
</dbReference>
<dbReference type="SMART" id="SM00288">
    <property type="entry name" value="VHS"/>
    <property type="match status" value="1"/>
</dbReference>
<keyword evidence="12" id="KW-1185">Reference proteome</keyword>
<organism evidence="11 12">
    <name type="scientific">Aphis craccivora</name>
    <name type="common">Cowpea aphid</name>
    <dbReference type="NCBI Taxonomy" id="307492"/>
    <lineage>
        <taxon>Eukaryota</taxon>
        <taxon>Metazoa</taxon>
        <taxon>Ecdysozoa</taxon>
        <taxon>Arthropoda</taxon>
        <taxon>Hexapoda</taxon>
        <taxon>Insecta</taxon>
        <taxon>Pterygota</taxon>
        <taxon>Neoptera</taxon>
        <taxon>Paraneoptera</taxon>
        <taxon>Hemiptera</taxon>
        <taxon>Sternorrhyncha</taxon>
        <taxon>Aphidomorpha</taxon>
        <taxon>Aphidoidea</taxon>
        <taxon>Aphididae</taxon>
        <taxon>Aphidini</taxon>
        <taxon>Aphis</taxon>
        <taxon>Aphis</taxon>
    </lineage>
</organism>
<keyword evidence="3 7" id="KW-0728">SH3 domain</keyword>